<sequence>MVASPLMAKYGYHVRSTSLPSTSHPLTARVEDELNKLRGWVVANSSSLNSVVVLQEGLCGITCLYESVEDLLRLSHIQQVLVHHRHEKCVDKVLDGSLRLLDVSGTARDVLLQMKEQVQQTQSALRRRKSDKFDMRSEIDVYTSSRKKMHKVIEKCLGDLKKMDNKHPFSPSEKDQDLVALVTVLREVEIITLSVFESMLSFISSSRTLPKSSGWALLSKFKNNNRIICEMQQDEGGNEVATVYSEVRTGQISQKRLEILETSIKSLEEGLENMFRRLIKTRASLLNILSN</sequence>
<dbReference type="Pfam" id="PF03087">
    <property type="entry name" value="BPS1"/>
    <property type="match status" value="1"/>
</dbReference>
<dbReference type="PANTHER" id="PTHR33070:SF129">
    <property type="entry name" value="DUF241 DOMAIN PROTEIN"/>
    <property type="match status" value="1"/>
</dbReference>
<keyword evidence="2" id="KW-1185">Reference proteome</keyword>
<reference evidence="1 2" key="1">
    <citation type="submission" date="2020-06" db="EMBL/GenBank/DDBJ databases">
        <title>Transcriptomic and genomic resources for Thalictrum thalictroides and T. hernandezii: Facilitating candidate gene discovery in an emerging model plant lineage.</title>
        <authorList>
            <person name="Arias T."/>
            <person name="Riano-Pachon D.M."/>
            <person name="Di Stilio V.S."/>
        </authorList>
    </citation>
    <scope>NUCLEOTIDE SEQUENCE [LARGE SCALE GENOMIC DNA]</scope>
    <source>
        <strain evidence="2">cv. WT478/WT964</strain>
        <tissue evidence="1">Leaves</tissue>
    </source>
</reference>
<evidence type="ECO:0000313" key="1">
    <source>
        <dbReference type="EMBL" id="KAF5204259.1"/>
    </source>
</evidence>
<dbReference type="EMBL" id="JABWDY010005651">
    <property type="protein sequence ID" value="KAF5204259.1"/>
    <property type="molecule type" value="Genomic_DNA"/>
</dbReference>
<proteinExistence type="predicted"/>
<dbReference type="PANTHER" id="PTHR33070">
    <property type="entry name" value="OS06G0725500 PROTEIN"/>
    <property type="match status" value="1"/>
</dbReference>
<gene>
    <name evidence="1" type="ORF">FRX31_006153</name>
</gene>
<evidence type="ECO:0000313" key="2">
    <source>
        <dbReference type="Proteomes" id="UP000554482"/>
    </source>
</evidence>
<organism evidence="1 2">
    <name type="scientific">Thalictrum thalictroides</name>
    <name type="common">Rue-anemone</name>
    <name type="synonym">Anemone thalictroides</name>
    <dbReference type="NCBI Taxonomy" id="46969"/>
    <lineage>
        <taxon>Eukaryota</taxon>
        <taxon>Viridiplantae</taxon>
        <taxon>Streptophyta</taxon>
        <taxon>Embryophyta</taxon>
        <taxon>Tracheophyta</taxon>
        <taxon>Spermatophyta</taxon>
        <taxon>Magnoliopsida</taxon>
        <taxon>Ranunculales</taxon>
        <taxon>Ranunculaceae</taxon>
        <taxon>Thalictroideae</taxon>
        <taxon>Thalictrum</taxon>
    </lineage>
</organism>
<dbReference type="OrthoDB" id="1701699at2759"/>
<dbReference type="GO" id="GO:0048367">
    <property type="term" value="P:shoot system development"/>
    <property type="evidence" value="ECO:0007669"/>
    <property type="project" value="InterPro"/>
</dbReference>
<dbReference type="InterPro" id="IPR004320">
    <property type="entry name" value="BPS1_pln"/>
</dbReference>
<dbReference type="AlphaFoldDB" id="A0A7J6X3B4"/>
<accession>A0A7J6X3B4</accession>
<evidence type="ECO:0008006" key="3">
    <source>
        <dbReference type="Google" id="ProtNLM"/>
    </source>
</evidence>
<comment type="caution">
    <text evidence="1">The sequence shown here is derived from an EMBL/GenBank/DDBJ whole genome shotgun (WGS) entry which is preliminary data.</text>
</comment>
<dbReference type="GO" id="GO:0048364">
    <property type="term" value="P:root development"/>
    <property type="evidence" value="ECO:0007669"/>
    <property type="project" value="InterPro"/>
</dbReference>
<dbReference type="Proteomes" id="UP000554482">
    <property type="component" value="Unassembled WGS sequence"/>
</dbReference>
<name>A0A7J6X3B4_THATH</name>
<protein>
    <recommendedName>
        <fullName evidence="3">DUF241 domain protein</fullName>
    </recommendedName>
</protein>